<keyword evidence="1" id="KW-0812">Transmembrane</keyword>
<dbReference type="Proteomes" id="UP000310754">
    <property type="component" value="Unassembled WGS sequence"/>
</dbReference>
<organism evidence="2 3">
    <name type="scientific">Allorhizobium terrae</name>
    <dbReference type="NCBI Taxonomy" id="1848972"/>
    <lineage>
        <taxon>Bacteria</taxon>
        <taxon>Pseudomonadati</taxon>
        <taxon>Pseudomonadota</taxon>
        <taxon>Alphaproteobacteria</taxon>
        <taxon>Hyphomicrobiales</taxon>
        <taxon>Rhizobiaceae</taxon>
        <taxon>Rhizobium/Agrobacterium group</taxon>
        <taxon>Allorhizobium</taxon>
    </lineage>
</organism>
<dbReference type="AlphaFoldDB" id="A0A4S4A621"/>
<sequence>MKRILRLIVVMAITALVIFGSRWYTYVTNTDTPYQEVGIDINSRLPGPLNKWGCDQLHKTFGTMLPPAGCQSEADSRQWR</sequence>
<evidence type="ECO:0000256" key="1">
    <source>
        <dbReference type="SAM" id="Phobius"/>
    </source>
</evidence>
<protein>
    <submittedName>
        <fullName evidence="2">Uncharacterized protein</fullName>
    </submittedName>
</protein>
<evidence type="ECO:0000313" key="3">
    <source>
        <dbReference type="Proteomes" id="UP000310754"/>
    </source>
</evidence>
<feature type="transmembrane region" description="Helical" evidence="1">
    <location>
        <begin position="7"/>
        <end position="24"/>
    </location>
</feature>
<evidence type="ECO:0000313" key="2">
    <source>
        <dbReference type="EMBL" id="THF54001.1"/>
    </source>
</evidence>
<dbReference type="RefSeq" id="WP_146930888.1">
    <property type="nucleotide sequence ID" value="NZ_SSOA01000001.1"/>
</dbReference>
<gene>
    <name evidence="2" type="ORF">E6C51_02555</name>
</gene>
<accession>A0A4S4A621</accession>
<proteinExistence type="predicted"/>
<name>A0A4S4A621_9HYPH</name>
<dbReference type="EMBL" id="SSOA01000001">
    <property type="protein sequence ID" value="THF54001.1"/>
    <property type="molecule type" value="Genomic_DNA"/>
</dbReference>
<keyword evidence="1" id="KW-0472">Membrane</keyword>
<keyword evidence="1" id="KW-1133">Transmembrane helix</keyword>
<keyword evidence="3" id="KW-1185">Reference proteome</keyword>
<reference evidence="2 3" key="1">
    <citation type="submission" date="2019-04" db="EMBL/GenBank/DDBJ databases">
        <title>Rhizobium terrae sp. nov., isolated from a paddy soil.</title>
        <authorList>
            <person name="Lin S.-Y."/>
            <person name="Hameed A."/>
            <person name="Huang H.-I."/>
            <person name="Young C.-C."/>
        </authorList>
    </citation>
    <scope>NUCLEOTIDE SEQUENCE [LARGE SCALE GENOMIC DNA]</scope>
    <source>
        <strain evidence="2 3">CC-HIH110</strain>
    </source>
</reference>
<comment type="caution">
    <text evidence="2">The sequence shown here is derived from an EMBL/GenBank/DDBJ whole genome shotgun (WGS) entry which is preliminary data.</text>
</comment>